<protein>
    <recommendedName>
        <fullName evidence="1">diguanylate cyclase</fullName>
        <ecNumber evidence="1">2.7.7.65</ecNumber>
    </recommendedName>
</protein>
<reference evidence="4 5" key="1">
    <citation type="submission" date="2006-02" db="EMBL/GenBank/DDBJ databases">
        <authorList>
            <person name="Pinhassi J."/>
            <person name="Pedros-Alio C."/>
            <person name="Ferriera S."/>
            <person name="Johnson J."/>
            <person name="Kravitz S."/>
            <person name="Halpern A."/>
            <person name="Remington K."/>
            <person name="Beeson K."/>
            <person name="Tran B."/>
            <person name="Rogers Y.-H."/>
            <person name="Friedman R."/>
            <person name="Venter J.C."/>
        </authorList>
    </citation>
    <scope>NUCLEOTIDE SEQUENCE [LARGE SCALE GENOMIC DNA]</scope>
    <source>
        <strain evidence="4 5">MED92</strain>
    </source>
</reference>
<dbReference type="EMBL" id="AAOW01000009">
    <property type="protein sequence ID" value="EAR61284.1"/>
    <property type="molecule type" value="Genomic_DNA"/>
</dbReference>
<dbReference type="SMART" id="SM00065">
    <property type="entry name" value="GAF"/>
    <property type="match status" value="1"/>
</dbReference>
<organism evidence="4 5">
    <name type="scientific">Neptuniibacter caesariensis</name>
    <dbReference type="NCBI Taxonomy" id="207954"/>
    <lineage>
        <taxon>Bacteria</taxon>
        <taxon>Pseudomonadati</taxon>
        <taxon>Pseudomonadota</taxon>
        <taxon>Gammaproteobacteria</taxon>
        <taxon>Oceanospirillales</taxon>
        <taxon>Oceanospirillaceae</taxon>
        <taxon>Neptuniibacter</taxon>
    </lineage>
</organism>
<dbReference type="NCBIfam" id="TIGR00254">
    <property type="entry name" value="GGDEF"/>
    <property type="match status" value="1"/>
</dbReference>
<name>A0A7U8C6S8_NEPCE</name>
<dbReference type="OrthoDB" id="9812358at2"/>
<accession>A0A7U8C6S8</accession>
<dbReference type="GO" id="GO:1902201">
    <property type="term" value="P:negative regulation of bacterial-type flagellum-dependent cell motility"/>
    <property type="evidence" value="ECO:0007669"/>
    <property type="project" value="TreeGrafter"/>
</dbReference>
<keyword evidence="5" id="KW-1185">Reference proteome</keyword>
<dbReference type="InterPro" id="IPR029787">
    <property type="entry name" value="Nucleotide_cyclase"/>
</dbReference>
<dbReference type="GO" id="GO:0005886">
    <property type="term" value="C:plasma membrane"/>
    <property type="evidence" value="ECO:0007669"/>
    <property type="project" value="TreeGrafter"/>
</dbReference>
<dbReference type="InterPro" id="IPR003018">
    <property type="entry name" value="GAF"/>
</dbReference>
<evidence type="ECO:0000256" key="2">
    <source>
        <dbReference type="ARBA" id="ARBA00034247"/>
    </source>
</evidence>
<dbReference type="RefSeq" id="WP_007019914.1">
    <property type="nucleotide sequence ID" value="NZ_CH724125.1"/>
</dbReference>
<dbReference type="Pfam" id="PF13185">
    <property type="entry name" value="GAF_2"/>
    <property type="match status" value="1"/>
</dbReference>
<dbReference type="CDD" id="cd01949">
    <property type="entry name" value="GGDEF"/>
    <property type="match status" value="1"/>
</dbReference>
<dbReference type="GO" id="GO:0052621">
    <property type="term" value="F:diguanylate cyclase activity"/>
    <property type="evidence" value="ECO:0007669"/>
    <property type="project" value="UniProtKB-EC"/>
</dbReference>
<dbReference type="SMART" id="SM00267">
    <property type="entry name" value="GGDEF"/>
    <property type="match status" value="1"/>
</dbReference>
<dbReference type="Gene3D" id="3.30.70.270">
    <property type="match status" value="1"/>
</dbReference>
<dbReference type="InterPro" id="IPR043128">
    <property type="entry name" value="Rev_trsase/Diguanyl_cyclase"/>
</dbReference>
<dbReference type="PROSITE" id="PS50887">
    <property type="entry name" value="GGDEF"/>
    <property type="match status" value="1"/>
</dbReference>
<dbReference type="Proteomes" id="UP000002171">
    <property type="component" value="Unassembled WGS sequence"/>
</dbReference>
<evidence type="ECO:0000313" key="4">
    <source>
        <dbReference type="EMBL" id="EAR61284.1"/>
    </source>
</evidence>
<dbReference type="Gene3D" id="3.30.450.40">
    <property type="match status" value="1"/>
</dbReference>
<evidence type="ECO:0000313" key="5">
    <source>
        <dbReference type="Proteomes" id="UP000002171"/>
    </source>
</evidence>
<feature type="domain" description="GGDEF" evidence="3">
    <location>
        <begin position="197"/>
        <end position="322"/>
    </location>
</feature>
<dbReference type="InterPro" id="IPR000160">
    <property type="entry name" value="GGDEF_dom"/>
</dbReference>
<comment type="catalytic activity">
    <reaction evidence="2">
        <text>2 GTP = 3',3'-c-di-GMP + 2 diphosphate</text>
        <dbReference type="Rhea" id="RHEA:24898"/>
        <dbReference type="ChEBI" id="CHEBI:33019"/>
        <dbReference type="ChEBI" id="CHEBI:37565"/>
        <dbReference type="ChEBI" id="CHEBI:58805"/>
        <dbReference type="EC" id="2.7.7.65"/>
    </reaction>
</comment>
<gene>
    <name evidence="4" type="ORF">MED92_11174</name>
</gene>
<dbReference type="SUPFAM" id="SSF55781">
    <property type="entry name" value="GAF domain-like"/>
    <property type="match status" value="1"/>
</dbReference>
<dbReference type="PANTHER" id="PTHR45138:SF9">
    <property type="entry name" value="DIGUANYLATE CYCLASE DGCM-RELATED"/>
    <property type="match status" value="1"/>
</dbReference>
<dbReference type="GO" id="GO:0043709">
    <property type="term" value="P:cell adhesion involved in single-species biofilm formation"/>
    <property type="evidence" value="ECO:0007669"/>
    <property type="project" value="TreeGrafter"/>
</dbReference>
<sequence length="322" mass="36876">MLDSQTCISRKKPNSLDLDKWQRTVDLMAELYHSACGTIVQFRQGEFNAVRASLNEDNFLQQDSSWPWEMKSFCRKIIETGKGLYVNDPANDAQWSDADPVCKGPVRSYLGLPIYWPDGNLFGTICVIDTKKTDYDEPFLKLLEQFRDLINADLKMVYQYEELKSLALTDELTGINNRRGFNHLAEQRLKDAHRFEKLIGIVFIDIDNMKITNDEHGHKAGDTCLTTVSDLLSMTSRDSDIIARVGGDEFLVMLLVEDESDIENFCSRLSEKFDQTARNKTFLEKTSLSFGHVIAHPKQNISLVSLIEQADKNMYTHKRAKE</sequence>
<comment type="caution">
    <text evidence="4">The sequence shown here is derived from an EMBL/GenBank/DDBJ whole genome shotgun (WGS) entry which is preliminary data.</text>
</comment>
<evidence type="ECO:0000256" key="1">
    <source>
        <dbReference type="ARBA" id="ARBA00012528"/>
    </source>
</evidence>
<dbReference type="InterPro" id="IPR050469">
    <property type="entry name" value="Diguanylate_Cyclase"/>
</dbReference>
<dbReference type="AlphaFoldDB" id="A0A7U8C6S8"/>
<dbReference type="EC" id="2.7.7.65" evidence="1"/>
<evidence type="ECO:0000259" key="3">
    <source>
        <dbReference type="PROSITE" id="PS50887"/>
    </source>
</evidence>
<dbReference type="PANTHER" id="PTHR45138">
    <property type="entry name" value="REGULATORY COMPONENTS OF SENSORY TRANSDUCTION SYSTEM"/>
    <property type="match status" value="1"/>
</dbReference>
<dbReference type="SUPFAM" id="SSF55073">
    <property type="entry name" value="Nucleotide cyclase"/>
    <property type="match status" value="1"/>
</dbReference>
<dbReference type="InterPro" id="IPR029016">
    <property type="entry name" value="GAF-like_dom_sf"/>
</dbReference>
<dbReference type="Pfam" id="PF00990">
    <property type="entry name" value="GGDEF"/>
    <property type="match status" value="1"/>
</dbReference>
<proteinExistence type="predicted"/>